<dbReference type="Gene3D" id="1.10.60.10">
    <property type="entry name" value="Iron dependent repressor, metal binding and dimerisation domain"/>
    <property type="match status" value="1"/>
</dbReference>
<feature type="region of interest" description="Disordered" evidence="14">
    <location>
        <begin position="1"/>
        <end position="27"/>
    </location>
</feature>
<keyword evidence="5" id="KW-0963">Cytoplasm</keyword>
<dbReference type="NCBIfam" id="NF008273">
    <property type="entry name" value="PRK11050.1"/>
    <property type="match status" value="1"/>
</dbReference>
<dbReference type="EMBL" id="CP036349">
    <property type="protein sequence ID" value="QDV74226.1"/>
    <property type="molecule type" value="Genomic_DNA"/>
</dbReference>
<protein>
    <recommendedName>
        <fullName evidence="4">Transcriptional regulator MntR</fullName>
    </recommendedName>
    <alternativeName>
        <fullName evidence="13">Manganese transport regulator</fullName>
    </alternativeName>
</protein>
<dbReference type="Gene3D" id="1.10.10.10">
    <property type="entry name" value="Winged helix-like DNA-binding domain superfamily/Winged helix DNA-binding domain"/>
    <property type="match status" value="1"/>
</dbReference>
<dbReference type="KEGG" id="bmei:Spa11_24260"/>
<dbReference type="GO" id="GO:0003700">
    <property type="term" value="F:DNA-binding transcription factor activity"/>
    <property type="evidence" value="ECO:0007669"/>
    <property type="project" value="InterPro"/>
</dbReference>
<keyword evidence="17" id="KW-1185">Reference proteome</keyword>
<keyword evidence="7" id="KW-0805">Transcription regulation</keyword>
<evidence type="ECO:0000313" key="16">
    <source>
        <dbReference type="EMBL" id="QDV74226.1"/>
    </source>
</evidence>
<keyword evidence="11" id="KW-0464">Manganese</keyword>
<proteinExistence type="inferred from homology"/>
<dbReference type="InterPro" id="IPR001367">
    <property type="entry name" value="Fe_dep_repressor"/>
</dbReference>
<organism evidence="16 17">
    <name type="scientific">Botrimarina mediterranea</name>
    <dbReference type="NCBI Taxonomy" id="2528022"/>
    <lineage>
        <taxon>Bacteria</taxon>
        <taxon>Pseudomonadati</taxon>
        <taxon>Planctomycetota</taxon>
        <taxon>Planctomycetia</taxon>
        <taxon>Pirellulales</taxon>
        <taxon>Lacipirellulaceae</taxon>
        <taxon>Botrimarina</taxon>
    </lineage>
</organism>
<dbReference type="InterPro" id="IPR022689">
    <property type="entry name" value="Iron_dep_repressor"/>
</dbReference>
<dbReference type="PROSITE" id="PS50944">
    <property type="entry name" value="HTH_DTXR"/>
    <property type="match status" value="1"/>
</dbReference>
<evidence type="ECO:0000256" key="3">
    <source>
        <dbReference type="ARBA" id="ARBA00011738"/>
    </source>
</evidence>
<dbReference type="GO" id="GO:0003677">
    <property type="term" value="F:DNA binding"/>
    <property type="evidence" value="ECO:0007669"/>
    <property type="project" value="UniProtKB-KW"/>
</dbReference>
<evidence type="ECO:0000256" key="1">
    <source>
        <dbReference type="ARBA" id="ARBA00004496"/>
    </source>
</evidence>
<dbReference type="PANTHER" id="PTHR33238">
    <property type="entry name" value="IRON (METAL) DEPENDENT REPRESSOR, DTXR FAMILY"/>
    <property type="match status" value="1"/>
</dbReference>
<dbReference type="Proteomes" id="UP000316426">
    <property type="component" value="Chromosome"/>
</dbReference>
<dbReference type="GO" id="GO:0046914">
    <property type="term" value="F:transition metal ion binding"/>
    <property type="evidence" value="ECO:0007669"/>
    <property type="project" value="InterPro"/>
</dbReference>
<dbReference type="PANTHER" id="PTHR33238:SF11">
    <property type="entry name" value="TRANSCRIPTIONAL REGULATOR MNTR"/>
    <property type="match status" value="1"/>
</dbReference>
<evidence type="ECO:0000256" key="10">
    <source>
        <dbReference type="ARBA" id="ARBA00023163"/>
    </source>
</evidence>
<reference evidence="16 17" key="1">
    <citation type="submission" date="2019-02" db="EMBL/GenBank/DDBJ databases">
        <title>Deep-cultivation of Planctomycetes and their phenomic and genomic characterization uncovers novel biology.</title>
        <authorList>
            <person name="Wiegand S."/>
            <person name="Jogler M."/>
            <person name="Boedeker C."/>
            <person name="Pinto D."/>
            <person name="Vollmers J."/>
            <person name="Rivas-Marin E."/>
            <person name="Kohn T."/>
            <person name="Peeters S.H."/>
            <person name="Heuer A."/>
            <person name="Rast P."/>
            <person name="Oberbeckmann S."/>
            <person name="Bunk B."/>
            <person name="Jeske O."/>
            <person name="Meyerdierks A."/>
            <person name="Storesund J.E."/>
            <person name="Kallscheuer N."/>
            <person name="Luecker S."/>
            <person name="Lage O.M."/>
            <person name="Pohl T."/>
            <person name="Merkel B.J."/>
            <person name="Hornburger P."/>
            <person name="Mueller R.-W."/>
            <person name="Bruemmer F."/>
            <person name="Labrenz M."/>
            <person name="Spormann A.M."/>
            <person name="Op den Camp H."/>
            <person name="Overmann J."/>
            <person name="Amann R."/>
            <person name="Jetten M.S.M."/>
            <person name="Mascher T."/>
            <person name="Medema M.H."/>
            <person name="Devos D.P."/>
            <person name="Kaster A.-K."/>
            <person name="Ovreas L."/>
            <person name="Rohde M."/>
            <person name="Galperin M.Y."/>
            <person name="Jogler C."/>
        </authorList>
    </citation>
    <scope>NUCLEOTIDE SEQUENCE [LARGE SCALE GENOMIC DNA]</scope>
    <source>
        <strain evidence="16 17">Spa11</strain>
    </source>
</reference>
<dbReference type="InterPro" id="IPR036390">
    <property type="entry name" value="WH_DNA-bd_sf"/>
</dbReference>
<gene>
    <name evidence="16" type="primary">mntR</name>
    <name evidence="16" type="ORF">Spa11_24260</name>
</gene>
<dbReference type="InterPro" id="IPR036421">
    <property type="entry name" value="Fe_dep_repressor_sf"/>
</dbReference>
<evidence type="ECO:0000256" key="7">
    <source>
        <dbReference type="ARBA" id="ARBA00023015"/>
    </source>
</evidence>
<evidence type="ECO:0000256" key="2">
    <source>
        <dbReference type="ARBA" id="ARBA00007871"/>
    </source>
</evidence>
<keyword evidence="10" id="KW-0804">Transcription</keyword>
<evidence type="ECO:0000256" key="14">
    <source>
        <dbReference type="SAM" id="MobiDB-lite"/>
    </source>
</evidence>
<dbReference type="InterPro" id="IPR050536">
    <property type="entry name" value="DtxR_MntR_Metal-Reg"/>
</dbReference>
<evidence type="ECO:0000313" key="17">
    <source>
        <dbReference type="Proteomes" id="UP000316426"/>
    </source>
</evidence>
<evidence type="ECO:0000256" key="8">
    <source>
        <dbReference type="ARBA" id="ARBA00023125"/>
    </source>
</evidence>
<dbReference type="InterPro" id="IPR036388">
    <property type="entry name" value="WH-like_DNA-bd_sf"/>
</dbReference>
<dbReference type="SUPFAM" id="SSF47979">
    <property type="entry name" value="Iron-dependent repressor protein, dimerization domain"/>
    <property type="match status" value="1"/>
</dbReference>
<evidence type="ECO:0000256" key="4">
    <source>
        <dbReference type="ARBA" id="ARBA00022386"/>
    </source>
</evidence>
<comment type="subcellular location">
    <subcellularLocation>
        <location evidence="1">Cytoplasm</location>
    </subcellularLocation>
</comment>
<dbReference type="RefSeq" id="WP_145112446.1">
    <property type="nucleotide sequence ID" value="NZ_CP036349.1"/>
</dbReference>
<evidence type="ECO:0000259" key="15">
    <source>
        <dbReference type="PROSITE" id="PS50944"/>
    </source>
</evidence>
<dbReference type="SUPFAM" id="SSF46785">
    <property type="entry name" value="Winged helix' DNA-binding domain"/>
    <property type="match status" value="1"/>
</dbReference>
<comment type="function">
    <text evidence="12">In the presence of manganese, represses expression of mntH and mntS. Up-regulates expression of mntP.</text>
</comment>
<dbReference type="AlphaFoldDB" id="A0A518K8W0"/>
<accession>A0A518K8W0</accession>
<dbReference type="Pfam" id="PF01325">
    <property type="entry name" value="Fe_dep_repress"/>
    <property type="match status" value="1"/>
</dbReference>
<evidence type="ECO:0000256" key="6">
    <source>
        <dbReference type="ARBA" id="ARBA00022491"/>
    </source>
</evidence>
<feature type="domain" description="HTH dtxR-type" evidence="15">
    <location>
        <begin position="28"/>
        <end position="87"/>
    </location>
</feature>
<evidence type="ECO:0000256" key="9">
    <source>
        <dbReference type="ARBA" id="ARBA00023159"/>
    </source>
</evidence>
<keyword evidence="9" id="KW-0010">Activator</keyword>
<dbReference type="Pfam" id="PF02742">
    <property type="entry name" value="Fe_dep_repr_C"/>
    <property type="match status" value="1"/>
</dbReference>
<keyword evidence="8" id="KW-0238">DNA-binding</keyword>
<dbReference type="GO" id="GO:0005737">
    <property type="term" value="C:cytoplasm"/>
    <property type="evidence" value="ECO:0007669"/>
    <property type="project" value="UniProtKB-SubCell"/>
</dbReference>
<comment type="subunit">
    <text evidence="3">Homodimer.</text>
</comment>
<dbReference type="GO" id="GO:0046983">
    <property type="term" value="F:protein dimerization activity"/>
    <property type="evidence" value="ECO:0007669"/>
    <property type="project" value="InterPro"/>
</dbReference>
<evidence type="ECO:0000256" key="12">
    <source>
        <dbReference type="ARBA" id="ARBA00025185"/>
    </source>
</evidence>
<dbReference type="InterPro" id="IPR022687">
    <property type="entry name" value="HTH_DTXR"/>
</dbReference>
<comment type="similarity">
    <text evidence="2">Belongs to the DtxR/MntR family.</text>
</comment>
<sequence>MPSPVTPRAAAQQASKPFKRTRSDHANETAEDYVEAIAETIARSGVCRNADLARLFAVSHVTVNKTIGRLQKEGLVATEPYGPVALTPAGEKLAAEASRRHETVLAFLLTLGISQAVAEVDSEGIEHHVSDETLRAFRRHIDAQTDR</sequence>
<dbReference type="SMART" id="SM00529">
    <property type="entry name" value="HTH_DTXR"/>
    <property type="match status" value="1"/>
</dbReference>
<evidence type="ECO:0000256" key="11">
    <source>
        <dbReference type="ARBA" id="ARBA00023211"/>
    </source>
</evidence>
<evidence type="ECO:0000256" key="13">
    <source>
        <dbReference type="ARBA" id="ARBA00032593"/>
    </source>
</evidence>
<name>A0A518K8W0_9BACT</name>
<evidence type="ECO:0000256" key="5">
    <source>
        <dbReference type="ARBA" id="ARBA00022490"/>
    </source>
</evidence>
<keyword evidence="6" id="KW-0678">Repressor</keyword>